<evidence type="ECO:0000256" key="7">
    <source>
        <dbReference type="ARBA" id="ARBA00022840"/>
    </source>
</evidence>
<keyword evidence="5 15" id="KW-0347">Helicase</keyword>
<keyword evidence="4 15" id="KW-0378">Hydrolase</keyword>
<reference evidence="18" key="1">
    <citation type="submission" date="2019-12" db="EMBL/GenBank/DDBJ databases">
        <authorList>
            <person name="Cremers G."/>
        </authorList>
    </citation>
    <scope>NUCLEOTIDE SEQUENCE</scope>
    <source>
        <strain evidence="18">Vvax</strain>
    </source>
</reference>
<dbReference type="PROSITE" id="PS51217">
    <property type="entry name" value="UVRD_HELICASE_CTER"/>
    <property type="match status" value="1"/>
</dbReference>
<dbReference type="GO" id="GO:0016887">
    <property type="term" value="F:ATP hydrolysis activity"/>
    <property type="evidence" value="ECO:0007669"/>
    <property type="project" value="RHEA"/>
</dbReference>
<evidence type="ECO:0000313" key="18">
    <source>
        <dbReference type="EMBL" id="CAA2105892.1"/>
    </source>
</evidence>
<dbReference type="GO" id="GO:0033202">
    <property type="term" value="C:DNA helicase complex"/>
    <property type="evidence" value="ECO:0007669"/>
    <property type="project" value="TreeGrafter"/>
</dbReference>
<dbReference type="Gene3D" id="3.90.320.10">
    <property type="match status" value="1"/>
</dbReference>
<dbReference type="EC" id="5.6.2.4" evidence="12"/>
<dbReference type="GO" id="GO:0003677">
    <property type="term" value="F:DNA binding"/>
    <property type="evidence" value="ECO:0007669"/>
    <property type="project" value="UniProtKB-KW"/>
</dbReference>
<feature type="domain" description="UvrD-like helicase C-terminal" evidence="17">
    <location>
        <begin position="520"/>
        <end position="788"/>
    </location>
</feature>
<comment type="catalytic activity">
    <reaction evidence="11">
        <text>Couples ATP hydrolysis with the unwinding of duplex DNA by translocating in the 3'-5' direction.</text>
        <dbReference type="EC" id="5.6.2.4"/>
    </reaction>
</comment>
<dbReference type="GO" id="GO:0004527">
    <property type="term" value="F:exonuclease activity"/>
    <property type="evidence" value="ECO:0007669"/>
    <property type="project" value="UniProtKB-KW"/>
</dbReference>
<dbReference type="GO" id="GO:0043138">
    <property type="term" value="F:3'-5' DNA helicase activity"/>
    <property type="evidence" value="ECO:0007669"/>
    <property type="project" value="UniProtKB-EC"/>
</dbReference>
<keyword evidence="1" id="KW-0540">Nuclease</keyword>
<dbReference type="GO" id="GO:0000725">
    <property type="term" value="P:recombinational repair"/>
    <property type="evidence" value="ECO:0007669"/>
    <property type="project" value="TreeGrafter"/>
</dbReference>
<dbReference type="Gene3D" id="1.10.486.10">
    <property type="entry name" value="PCRA, domain 4"/>
    <property type="match status" value="1"/>
</dbReference>
<evidence type="ECO:0000256" key="2">
    <source>
        <dbReference type="ARBA" id="ARBA00022741"/>
    </source>
</evidence>
<evidence type="ECO:0000256" key="10">
    <source>
        <dbReference type="ARBA" id="ARBA00023235"/>
    </source>
</evidence>
<keyword evidence="6" id="KW-0269">Exonuclease</keyword>
<feature type="domain" description="UvrD-like helicase ATP-binding" evidence="16">
    <location>
        <begin position="12"/>
        <end position="480"/>
    </location>
</feature>
<gene>
    <name evidence="18" type="primary">addA</name>
    <name evidence="18" type="ORF">VVAX_03478</name>
</gene>
<evidence type="ECO:0000256" key="3">
    <source>
        <dbReference type="ARBA" id="ARBA00022763"/>
    </source>
</evidence>
<dbReference type="InterPro" id="IPR027417">
    <property type="entry name" value="P-loop_NTPase"/>
</dbReference>
<keyword evidence="8" id="KW-0238">DNA-binding</keyword>
<evidence type="ECO:0000256" key="4">
    <source>
        <dbReference type="ARBA" id="ARBA00022801"/>
    </source>
</evidence>
<dbReference type="InterPro" id="IPR014017">
    <property type="entry name" value="DNA_helicase_UvrD-like_C"/>
</dbReference>
<dbReference type="RefSeq" id="WP_339091058.1">
    <property type="nucleotide sequence ID" value="NZ_LR743507.1"/>
</dbReference>
<sequence>MSGAAYEHNGRHVEREAFYTVACDPRRSVAVEACAGAGKTWMLVSRILRALLEEGESACEPHEILAITFTKKAAGEMRERLDQWLEAFAELPPEKLLHELVIRGVEPAAAHAAVPRLKGLYRRLLESGRPVQFRTFHAWFAGLLRNAPLAVLRELGLPSNYELLEDDAEARGHTWRPFFEAVTADKAALADYYAVVATHGRSQTAKALGEALSKRVEFSLADPENAVQHFGALHPALEGLAEPTDALRGEHVRRRWLDRAAALGRETNKTPQKAAEAIIDIFGTGEPDADALPAALAHLRKNFFVATEDRLNKNLLKFPAAVDAEAELQVLCGAQAQHAAWLYQQRMTRLTRLLIAAFAEVKRAHGWVDMNDVEQAAQLLLGQSALSGWVQERLDARIAHLLIDEFQDTNPLQWQALYGWLSAYVGAGSSAPRVFIVGDPKQSIYRFRRAEPQVFIAAKKFVREGLGGELLNCDHTHRNARGVVRLVNAAMLAAQDAGEFDGYRAHTTERTDEGELLKLPAIDRDALGNAADAEPADDGMLHWRDSLVTPRVLPEEQLLQKECEQAAQWVAQRIADGTPPRQIMVLARRRSRLSAMQDALRQRHIPVQQPEKNELHDAPEVQDVVALIDVLVSPAHDLSLARALKSPVFGVDDEALVQLALRQRERGMVSWFALVLKDETLPPVLVDAGLKLKKWQRWLMTLPPHDALDAIFHDGDLLAKFGAAVPATMRASALANLRGVLTASLEIDGARFVTPYALVRALRAGGVRAPTVAAPDAVQLLTVHGAKGLEANTVLMLDCDAAPPRSQTMGVLVEWKGSDSAPTRFVFLASEKAPPACAVSLLEEEQRARHREELNGLYVATTRARERLVLSSVRPARANESSWWSRLEPLCERTEAGEPLVELAIAGGTGSFSMSRMPEVPPSAEAPTAKDARKKAADATVDARAAAFGQAMHRLLEWAVPGEPLPAAHVRAAAREFMLDAQQARGAAALAQRIRAGEGAWVWDDRRVDWHGNEVTLVHEGETLRIDRLVRERDGGAWWILDYKSAARPERDAALIAQMQRYRAAVQHAYPGATVRVAFLTGQGELVNLE</sequence>
<dbReference type="InterPro" id="IPR014016">
    <property type="entry name" value="UvrD-like_ATP-bd"/>
</dbReference>
<dbReference type="EMBL" id="LR743507">
    <property type="protein sequence ID" value="CAA2105892.1"/>
    <property type="molecule type" value="Genomic_DNA"/>
</dbReference>
<keyword evidence="2 15" id="KW-0547">Nucleotide-binding</keyword>
<evidence type="ECO:0000256" key="9">
    <source>
        <dbReference type="ARBA" id="ARBA00023204"/>
    </source>
</evidence>
<name>A0A679IYC0_VARPD</name>
<dbReference type="Pfam" id="PF12705">
    <property type="entry name" value="PDDEXK_1"/>
    <property type="match status" value="1"/>
</dbReference>
<dbReference type="InterPro" id="IPR011604">
    <property type="entry name" value="PDDEXK-like_dom_sf"/>
</dbReference>
<keyword evidence="3" id="KW-0227">DNA damage</keyword>
<evidence type="ECO:0000256" key="14">
    <source>
        <dbReference type="ARBA" id="ARBA00048988"/>
    </source>
</evidence>
<dbReference type="AlphaFoldDB" id="A0A679IYC0"/>
<evidence type="ECO:0000256" key="15">
    <source>
        <dbReference type="PROSITE-ProRule" id="PRU00560"/>
    </source>
</evidence>
<dbReference type="Pfam" id="PF13361">
    <property type="entry name" value="UvrD_C"/>
    <property type="match status" value="2"/>
</dbReference>
<evidence type="ECO:0000256" key="13">
    <source>
        <dbReference type="ARBA" id="ARBA00034923"/>
    </source>
</evidence>
<dbReference type="Pfam" id="PF00580">
    <property type="entry name" value="UvrD-helicase"/>
    <property type="match status" value="1"/>
</dbReference>
<keyword evidence="10" id="KW-0413">Isomerase</keyword>
<dbReference type="InterPro" id="IPR000212">
    <property type="entry name" value="DNA_helicase_UvrD/REP"/>
</dbReference>
<evidence type="ECO:0000256" key="12">
    <source>
        <dbReference type="ARBA" id="ARBA00034808"/>
    </source>
</evidence>
<evidence type="ECO:0000259" key="16">
    <source>
        <dbReference type="PROSITE" id="PS51198"/>
    </source>
</evidence>
<evidence type="ECO:0000256" key="6">
    <source>
        <dbReference type="ARBA" id="ARBA00022839"/>
    </source>
</evidence>
<proteinExistence type="predicted"/>
<organism evidence="18">
    <name type="scientific">Variovorax paradoxus</name>
    <dbReference type="NCBI Taxonomy" id="34073"/>
    <lineage>
        <taxon>Bacteria</taxon>
        <taxon>Pseudomonadati</taxon>
        <taxon>Pseudomonadota</taxon>
        <taxon>Betaproteobacteria</taxon>
        <taxon>Burkholderiales</taxon>
        <taxon>Comamonadaceae</taxon>
        <taxon>Variovorax</taxon>
    </lineage>
</organism>
<dbReference type="SUPFAM" id="SSF52540">
    <property type="entry name" value="P-loop containing nucleoside triphosphate hydrolases"/>
    <property type="match status" value="1"/>
</dbReference>
<evidence type="ECO:0000256" key="8">
    <source>
        <dbReference type="ARBA" id="ARBA00023125"/>
    </source>
</evidence>
<protein>
    <recommendedName>
        <fullName evidence="12">DNA 3'-5' helicase</fullName>
        <ecNumber evidence="12">5.6.2.4</ecNumber>
    </recommendedName>
    <alternativeName>
        <fullName evidence="13">DNA 3'-5' helicase II</fullName>
    </alternativeName>
</protein>
<dbReference type="GO" id="GO:0005829">
    <property type="term" value="C:cytosol"/>
    <property type="evidence" value="ECO:0007669"/>
    <property type="project" value="TreeGrafter"/>
</dbReference>
<dbReference type="Gene3D" id="3.40.50.300">
    <property type="entry name" value="P-loop containing nucleotide triphosphate hydrolases"/>
    <property type="match status" value="3"/>
</dbReference>
<accession>A0A679IYC0</accession>
<dbReference type="GO" id="GO:0005524">
    <property type="term" value="F:ATP binding"/>
    <property type="evidence" value="ECO:0007669"/>
    <property type="project" value="UniProtKB-UniRule"/>
</dbReference>
<evidence type="ECO:0000256" key="5">
    <source>
        <dbReference type="ARBA" id="ARBA00022806"/>
    </source>
</evidence>
<keyword evidence="9" id="KW-0234">DNA repair</keyword>
<dbReference type="PANTHER" id="PTHR11070">
    <property type="entry name" value="UVRD / RECB / PCRA DNA HELICASE FAMILY MEMBER"/>
    <property type="match status" value="1"/>
</dbReference>
<dbReference type="PROSITE" id="PS51198">
    <property type="entry name" value="UVRD_HELICASE_ATP_BIND"/>
    <property type="match status" value="1"/>
</dbReference>
<evidence type="ECO:0000256" key="11">
    <source>
        <dbReference type="ARBA" id="ARBA00034617"/>
    </source>
</evidence>
<keyword evidence="7 15" id="KW-0067">ATP-binding</keyword>
<comment type="catalytic activity">
    <reaction evidence="14">
        <text>ATP + H2O = ADP + phosphate + H(+)</text>
        <dbReference type="Rhea" id="RHEA:13065"/>
        <dbReference type="ChEBI" id="CHEBI:15377"/>
        <dbReference type="ChEBI" id="CHEBI:15378"/>
        <dbReference type="ChEBI" id="CHEBI:30616"/>
        <dbReference type="ChEBI" id="CHEBI:43474"/>
        <dbReference type="ChEBI" id="CHEBI:456216"/>
        <dbReference type="EC" id="5.6.2.4"/>
    </reaction>
</comment>
<feature type="binding site" evidence="15">
    <location>
        <begin position="33"/>
        <end position="40"/>
    </location>
    <ligand>
        <name>ATP</name>
        <dbReference type="ChEBI" id="CHEBI:30616"/>
    </ligand>
</feature>
<evidence type="ECO:0000259" key="17">
    <source>
        <dbReference type="PROSITE" id="PS51217"/>
    </source>
</evidence>
<evidence type="ECO:0000256" key="1">
    <source>
        <dbReference type="ARBA" id="ARBA00022722"/>
    </source>
</evidence>
<dbReference type="PANTHER" id="PTHR11070:SF2">
    <property type="entry name" value="ATP-DEPENDENT DNA HELICASE SRS2"/>
    <property type="match status" value="1"/>
</dbReference>
<dbReference type="InterPro" id="IPR038726">
    <property type="entry name" value="PDDEXK_AddAB-type"/>
</dbReference>